<protein>
    <submittedName>
        <fullName evidence="1">Uncharacterized protein</fullName>
    </submittedName>
</protein>
<reference evidence="1" key="1">
    <citation type="submission" date="2018-02" db="EMBL/GenBank/DDBJ databases">
        <authorList>
            <person name="Cohen D.B."/>
            <person name="Kent A.D."/>
        </authorList>
    </citation>
    <scope>NUCLEOTIDE SEQUENCE</scope>
</reference>
<accession>A0A2N9HU15</accession>
<dbReference type="AlphaFoldDB" id="A0A2N9HU15"/>
<organism evidence="1">
    <name type="scientific">Fagus sylvatica</name>
    <name type="common">Beechnut</name>
    <dbReference type="NCBI Taxonomy" id="28930"/>
    <lineage>
        <taxon>Eukaryota</taxon>
        <taxon>Viridiplantae</taxon>
        <taxon>Streptophyta</taxon>
        <taxon>Embryophyta</taxon>
        <taxon>Tracheophyta</taxon>
        <taxon>Spermatophyta</taxon>
        <taxon>Magnoliopsida</taxon>
        <taxon>eudicotyledons</taxon>
        <taxon>Gunneridae</taxon>
        <taxon>Pentapetalae</taxon>
        <taxon>rosids</taxon>
        <taxon>fabids</taxon>
        <taxon>Fagales</taxon>
        <taxon>Fagaceae</taxon>
        <taxon>Fagus</taxon>
    </lineage>
</organism>
<gene>
    <name evidence="1" type="ORF">FSB_LOCUS43142</name>
</gene>
<proteinExistence type="predicted"/>
<dbReference type="EMBL" id="OIVN01004068">
    <property type="protein sequence ID" value="SPD15260.1"/>
    <property type="molecule type" value="Genomic_DNA"/>
</dbReference>
<sequence length="82" mass="9002">MGWVYGGLTMVDVLREATRFGSELHDGDCEFVLRDAGSMFRGGGVGLCFVAVGRSDQNDGDGFYLVMVTEVKLGLKEKREYS</sequence>
<name>A0A2N9HU15_FAGSY</name>
<evidence type="ECO:0000313" key="1">
    <source>
        <dbReference type="EMBL" id="SPD15260.1"/>
    </source>
</evidence>